<feature type="domain" description="PDZ" evidence="12">
    <location>
        <begin position="228"/>
        <end position="257"/>
    </location>
</feature>
<dbReference type="InterPro" id="IPR008915">
    <property type="entry name" value="Peptidase_M50"/>
</dbReference>
<dbReference type="InterPro" id="IPR001478">
    <property type="entry name" value="PDZ"/>
</dbReference>
<name>A0A1I3L687_9RHOB</name>
<feature type="transmembrane region" description="Helical" evidence="11">
    <location>
        <begin position="6"/>
        <end position="30"/>
    </location>
</feature>
<dbReference type="InterPro" id="IPR036034">
    <property type="entry name" value="PDZ_sf"/>
</dbReference>
<evidence type="ECO:0000256" key="11">
    <source>
        <dbReference type="RuleBase" id="RU362031"/>
    </source>
</evidence>
<gene>
    <name evidence="13" type="ORF">SAMN05216258_109228</name>
</gene>
<keyword evidence="4 13" id="KW-0645">Protease</keyword>
<dbReference type="InterPro" id="IPR041489">
    <property type="entry name" value="PDZ_6"/>
</dbReference>
<dbReference type="NCBIfam" id="TIGR00054">
    <property type="entry name" value="RIP metalloprotease RseP"/>
    <property type="match status" value="1"/>
</dbReference>
<proteinExistence type="inferred from homology"/>
<dbReference type="EMBL" id="FOQH01000009">
    <property type="protein sequence ID" value="SFI80283.1"/>
    <property type="molecule type" value="Genomic_DNA"/>
</dbReference>
<dbReference type="EC" id="3.4.24.-" evidence="11"/>
<evidence type="ECO:0000256" key="3">
    <source>
        <dbReference type="ARBA" id="ARBA00007931"/>
    </source>
</evidence>
<dbReference type="Pfam" id="PF02163">
    <property type="entry name" value="Peptidase_M50"/>
    <property type="match status" value="1"/>
</dbReference>
<keyword evidence="9 11" id="KW-0482">Metalloprotease</keyword>
<evidence type="ECO:0000256" key="4">
    <source>
        <dbReference type="ARBA" id="ARBA00022670"/>
    </source>
</evidence>
<keyword evidence="8 11" id="KW-1133">Transmembrane helix</keyword>
<dbReference type="OrthoDB" id="9782003at2"/>
<dbReference type="STRING" id="1114924.SAMN05216258_109228"/>
<dbReference type="SMART" id="SM00228">
    <property type="entry name" value="PDZ"/>
    <property type="match status" value="2"/>
</dbReference>
<keyword evidence="6 11" id="KW-0378">Hydrolase</keyword>
<keyword evidence="5 11" id="KW-0812">Transmembrane</keyword>
<dbReference type="RefSeq" id="WP_092862893.1">
    <property type="nucleotide sequence ID" value="NZ_FOQH01000009.1"/>
</dbReference>
<evidence type="ECO:0000256" key="8">
    <source>
        <dbReference type="ARBA" id="ARBA00022989"/>
    </source>
</evidence>
<evidence type="ECO:0000256" key="9">
    <source>
        <dbReference type="ARBA" id="ARBA00023049"/>
    </source>
</evidence>
<keyword evidence="10 11" id="KW-0472">Membrane</keyword>
<evidence type="ECO:0000256" key="7">
    <source>
        <dbReference type="ARBA" id="ARBA00022833"/>
    </source>
</evidence>
<reference evidence="13 14" key="1">
    <citation type="submission" date="2016-10" db="EMBL/GenBank/DDBJ databases">
        <authorList>
            <person name="de Groot N.N."/>
        </authorList>
    </citation>
    <scope>NUCLEOTIDE SEQUENCE [LARGE SCALE GENOMIC DNA]</scope>
    <source>
        <strain evidence="13 14">CGMCC 1.11030</strain>
    </source>
</reference>
<dbReference type="Gene3D" id="2.30.42.10">
    <property type="match status" value="2"/>
</dbReference>
<evidence type="ECO:0000313" key="14">
    <source>
        <dbReference type="Proteomes" id="UP000199377"/>
    </source>
</evidence>
<evidence type="ECO:0000313" key="13">
    <source>
        <dbReference type="EMBL" id="SFI80283.1"/>
    </source>
</evidence>
<keyword evidence="14" id="KW-1185">Reference proteome</keyword>
<evidence type="ECO:0000256" key="1">
    <source>
        <dbReference type="ARBA" id="ARBA00001947"/>
    </source>
</evidence>
<accession>A0A1I3L687</accession>
<dbReference type="InterPro" id="IPR004387">
    <property type="entry name" value="Pept_M50_Zn"/>
</dbReference>
<feature type="transmembrane region" description="Helical" evidence="11">
    <location>
        <begin position="431"/>
        <end position="449"/>
    </location>
</feature>
<dbReference type="PROSITE" id="PS50106">
    <property type="entry name" value="PDZ"/>
    <property type="match status" value="1"/>
</dbReference>
<dbReference type="GO" id="GO:0016020">
    <property type="term" value="C:membrane"/>
    <property type="evidence" value="ECO:0007669"/>
    <property type="project" value="UniProtKB-SubCell"/>
</dbReference>
<sequence length="455" mass="47556">MDAFSLLSNVGGIGFAIASFLVVLGVVVFIHEYGHYIVARWCGIHAEVFSIGFGKELFHWTDRRGTRWRLAALPLGGYVRFLGDGDAASARADLHELEHMSEAQRARSFPGAALWKRALAVAAGPGFNFILSIGIYACLALAIGTGSDRPVIGTMDETAAVMAADMDPLQVGDEVLVVEGTEIETFSDISRAFAAASDAQPGRERFAVTVRRGGEVLDLKTAAAIPPVVGAVTPDSPAEAAGFRAGDRILSIDGQPVGAFADLQRRVIASGGGEPVTMVLDDGTGPRETVLTAKMQPYPTADGGIEMRPLIGVTAIPRLAPEVVTPGILQAVEIGAIRTWQIIYSSFAYVGAIIGGEADSSGLGGPIKIASLSGQAADAGIVAFLSMIAMISASIGMINLFPIPVLDGGHLLFYAIEALRGRPLGEKAAEYATGVGLALVISLMVFVTYNDLMGL</sequence>
<comment type="cofactor">
    <cofactor evidence="1 11">
        <name>Zn(2+)</name>
        <dbReference type="ChEBI" id="CHEBI:29105"/>
    </cofactor>
</comment>
<comment type="subcellular location">
    <subcellularLocation>
        <location evidence="2">Membrane</location>
        <topology evidence="2">Multi-pass membrane protein</topology>
    </subcellularLocation>
</comment>
<dbReference type="GO" id="GO:0046872">
    <property type="term" value="F:metal ion binding"/>
    <property type="evidence" value="ECO:0007669"/>
    <property type="project" value="UniProtKB-KW"/>
</dbReference>
<comment type="similarity">
    <text evidence="3 11">Belongs to the peptidase M50B family.</text>
</comment>
<protein>
    <recommendedName>
        <fullName evidence="11">Zinc metalloprotease</fullName>
        <ecNumber evidence="11">3.4.24.-</ecNumber>
    </recommendedName>
</protein>
<evidence type="ECO:0000259" key="12">
    <source>
        <dbReference type="PROSITE" id="PS50106"/>
    </source>
</evidence>
<evidence type="ECO:0000256" key="5">
    <source>
        <dbReference type="ARBA" id="ARBA00022692"/>
    </source>
</evidence>
<dbReference type="PANTHER" id="PTHR42837:SF2">
    <property type="entry name" value="MEMBRANE METALLOPROTEASE ARASP2, CHLOROPLASTIC-RELATED"/>
    <property type="match status" value="1"/>
</dbReference>
<evidence type="ECO:0000256" key="2">
    <source>
        <dbReference type="ARBA" id="ARBA00004141"/>
    </source>
</evidence>
<evidence type="ECO:0000256" key="10">
    <source>
        <dbReference type="ARBA" id="ARBA00023136"/>
    </source>
</evidence>
<dbReference type="GO" id="GO:0006508">
    <property type="term" value="P:proteolysis"/>
    <property type="evidence" value="ECO:0007669"/>
    <property type="project" value="UniProtKB-KW"/>
</dbReference>
<evidence type="ECO:0000256" key="6">
    <source>
        <dbReference type="ARBA" id="ARBA00022801"/>
    </source>
</evidence>
<organism evidence="13 14">
    <name type="scientific">Albimonas pacifica</name>
    <dbReference type="NCBI Taxonomy" id="1114924"/>
    <lineage>
        <taxon>Bacteria</taxon>
        <taxon>Pseudomonadati</taxon>
        <taxon>Pseudomonadota</taxon>
        <taxon>Alphaproteobacteria</taxon>
        <taxon>Rhodobacterales</taxon>
        <taxon>Paracoccaceae</taxon>
        <taxon>Albimonas</taxon>
    </lineage>
</organism>
<dbReference type="CDD" id="cd06163">
    <property type="entry name" value="S2P-M50_PDZ_RseP-like"/>
    <property type="match status" value="2"/>
</dbReference>
<dbReference type="AlphaFoldDB" id="A0A1I3L687"/>
<dbReference type="GO" id="GO:0004222">
    <property type="term" value="F:metalloendopeptidase activity"/>
    <property type="evidence" value="ECO:0007669"/>
    <property type="project" value="InterPro"/>
</dbReference>
<feature type="transmembrane region" description="Helical" evidence="11">
    <location>
        <begin position="376"/>
        <end position="395"/>
    </location>
</feature>
<dbReference type="Pfam" id="PF17820">
    <property type="entry name" value="PDZ_6"/>
    <property type="match status" value="1"/>
</dbReference>
<keyword evidence="7 11" id="KW-0862">Zinc</keyword>
<dbReference type="PANTHER" id="PTHR42837">
    <property type="entry name" value="REGULATOR OF SIGMA-E PROTEASE RSEP"/>
    <property type="match status" value="1"/>
</dbReference>
<keyword evidence="11" id="KW-0479">Metal-binding</keyword>
<dbReference type="SUPFAM" id="SSF50156">
    <property type="entry name" value="PDZ domain-like"/>
    <property type="match status" value="2"/>
</dbReference>
<dbReference type="CDD" id="cd23081">
    <property type="entry name" value="cpPDZ_EcRseP-like"/>
    <property type="match status" value="1"/>
</dbReference>
<dbReference type="Proteomes" id="UP000199377">
    <property type="component" value="Unassembled WGS sequence"/>
</dbReference>